<evidence type="ECO:0000313" key="2">
    <source>
        <dbReference type="Proteomes" id="UP000017148"/>
    </source>
</evidence>
<sequence length="302" mass="34835">MFIAWIILLVSLLSAESVKTLEDFEALHTTSFVDNRFAARKKSLQKPAESEQGLPHSWISTGVEGGYTNDLERELSYPFHSGFIRYTIPVRQMNVAEPFESTRYSLDTILLNYAQTQALEENLFAIQQAYITYWNNRRKRLLAERALEEKNEVDSILSDRKNSGLLLMADKVELQQIFTAIERNRNEFARREELALTELEYLCRRSIPPFTPLQPPVVHIMDTSQYTQKMIGSREDSLITVLKSLRDEENRDPSIYAAYTGVSLRYTGRPEYEFGGDGRIFFNLDIPFGARQTRATQKKGKP</sequence>
<dbReference type="RefSeq" id="WP_022637818.1">
    <property type="nucleotide sequence ID" value="NZ_ASJR01000043.1"/>
</dbReference>
<dbReference type="AlphaFoldDB" id="U7D2G4"/>
<dbReference type="EMBL" id="ASJR01000043">
    <property type="protein sequence ID" value="ERP30694.1"/>
    <property type="molecule type" value="Genomic_DNA"/>
</dbReference>
<evidence type="ECO:0000313" key="1">
    <source>
        <dbReference type="EMBL" id="ERP30694.1"/>
    </source>
</evidence>
<organism evidence="1 2">
    <name type="scientific">Chitinivibrio alkaliphilus ACht1</name>
    <dbReference type="NCBI Taxonomy" id="1313304"/>
    <lineage>
        <taxon>Bacteria</taxon>
        <taxon>Pseudomonadati</taxon>
        <taxon>Fibrobacterota</taxon>
        <taxon>Chitinivibrionia</taxon>
        <taxon>Chitinivibrionales</taxon>
        <taxon>Chitinivibrionaceae</taxon>
        <taxon>Chitinivibrio</taxon>
    </lineage>
</organism>
<protein>
    <recommendedName>
        <fullName evidence="3">Outer membrane efflux protein</fullName>
    </recommendedName>
</protein>
<proteinExistence type="predicted"/>
<dbReference type="Gene3D" id="1.20.1600.10">
    <property type="entry name" value="Outer membrane efflux proteins (OEP)"/>
    <property type="match status" value="1"/>
</dbReference>
<dbReference type="Proteomes" id="UP000017148">
    <property type="component" value="Unassembled WGS sequence"/>
</dbReference>
<gene>
    <name evidence="1" type="ORF">CALK_2489</name>
</gene>
<reference evidence="1 2" key="1">
    <citation type="journal article" date="2013" name="Environ. Microbiol.">
        <title>Genome analysis of Chitinivibrio alkaliphilus gen. nov., sp. nov., a novel extremely haloalkaliphilic anaerobic chitinolytic bacterium from the candidate phylum Termite Group 3.</title>
        <authorList>
            <person name="Sorokin D.Y."/>
            <person name="Gumerov V.M."/>
            <person name="Rakitin A.L."/>
            <person name="Beletsky A.V."/>
            <person name="Damste J.S."/>
            <person name="Muyzer G."/>
            <person name="Mardanov A.V."/>
            <person name="Ravin N.V."/>
        </authorList>
    </citation>
    <scope>NUCLEOTIDE SEQUENCE [LARGE SCALE GENOMIC DNA]</scope>
    <source>
        <strain evidence="1 2">ACht1</strain>
    </source>
</reference>
<evidence type="ECO:0008006" key="3">
    <source>
        <dbReference type="Google" id="ProtNLM"/>
    </source>
</evidence>
<dbReference type="SUPFAM" id="SSF56954">
    <property type="entry name" value="Outer membrane efflux proteins (OEP)"/>
    <property type="match status" value="1"/>
</dbReference>
<dbReference type="eggNOG" id="COG1538">
    <property type="taxonomic scope" value="Bacteria"/>
</dbReference>
<dbReference type="STRING" id="1313304.CALK_2489"/>
<name>U7D2G4_9BACT</name>
<accession>U7D2G4</accession>
<comment type="caution">
    <text evidence="1">The sequence shown here is derived from an EMBL/GenBank/DDBJ whole genome shotgun (WGS) entry which is preliminary data.</text>
</comment>
<keyword evidence="2" id="KW-1185">Reference proteome</keyword>